<reference evidence="2 3" key="1">
    <citation type="submission" date="2020-10" db="EMBL/GenBank/DDBJ databases">
        <title>Connecting structure to function with the recovery of over 1000 high-quality activated sludge metagenome-assembled genomes encoding full-length rRNA genes using long-read sequencing.</title>
        <authorList>
            <person name="Singleton C.M."/>
            <person name="Petriglieri F."/>
            <person name="Kristensen J.M."/>
            <person name="Kirkegaard R.H."/>
            <person name="Michaelsen T.Y."/>
            <person name="Andersen M.H."/>
            <person name="Karst S.M."/>
            <person name="Dueholm M.S."/>
            <person name="Nielsen P.H."/>
            <person name="Albertsen M."/>
        </authorList>
    </citation>
    <scope>NUCLEOTIDE SEQUENCE [LARGE SCALE GENOMIC DNA]</scope>
    <source>
        <strain evidence="2">EsbW_18-Q3-R4-48_BATAC.463</strain>
    </source>
</reference>
<dbReference type="InterPro" id="IPR038673">
    <property type="entry name" value="OprB_sf"/>
</dbReference>
<gene>
    <name evidence="2" type="ORF">IPJ38_19795</name>
</gene>
<organism evidence="2 3">
    <name type="scientific">Candidatus Dechloromonas phosphorivorans</name>
    <dbReference type="NCBI Taxonomy" id="2899244"/>
    <lineage>
        <taxon>Bacteria</taxon>
        <taxon>Pseudomonadati</taxon>
        <taxon>Pseudomonadota</taxon>
        <taxon>Betaproteobacteria</taxon>
        <taxon>Rhodocyclales</taxon>
        <taxon>Azonexaceae</taxon>
        <taxon>Dechloromonas</taxon>
    </lineage>
</organism>
<dbReference type="AlphaFoldDB" id="A0A935K0H5"/>
<dbReference type="Gene3D" id="2.40.160.180">
    <property type="entry name" value="Carbohydrate-selective porin OprB"/>
    <property type="match status" value="1"/>
</dbReference>
<dbReference type="EMBL" id="JADJMS010000047">
    <property type="protein sequence ID" value="MBK7417007.1"/>
    <property type="molecule type" value="Genomic_DNA"/>
</dbReference>
<proteinExistence type="inferred from homology"/>
<protein>
    <submittedName>
        <fullName evidence="2">Uncharacterized protein</fullName>
    </submittedName>
</protein>
<comment type="caution">
    <text evidence="2">The sequence shown here is derived from an EMBL/GenBank/DDBJ whole genome shotgun (WGS) entry which is preliminary data.</text>
</comment>
<comment type="similarity">
    <text evidence="1">Belongs to the OprB family.</text>
</comment>
<accession>A0A935K0H5</accession>
<evidence type="ECO:0000313" key="2">
    <source>
        <dbReference type="EMBL" id="MBK7417007.1"/>
    </source>
</evidence>
<dbReference type="Proteomes" id="UP000739411">
    <property type="component" value="Unassembled WGS sequence"/>
</dbReference>
<sequence>MRSNIRRSREQTTLFERSNERYAEYNKFKEQLEENYGLSYSFNLSYRSRWQSPADIGRSDQVLFWPSLNWDMFDSERFGAGSIQFLYFGERSHTGPIRLSVGNETRTIDRPSYSNKIGQLTYTHALPGEKLLLSVGQYSMFNFDSNTFLADQQQQNFASAAFSENTSATYPATGLGAYLQYNLTQKLQLLGGFPEPAAQ</sequence>
<evidence type="ECO:0000256" key="1">
    <source>
        <dbReference type="ARBA" id="ARBA00008769"/>
    </source>
</evidence>
<evidence type="ECO:0000313" key="3">
    <source>
        <dbReference type="Proteomes" id="UP000739411"/>
    </source>
</evidence>
<name>A0A935K0H5_9RHOO</name>